<evidence type="ECO:0000313" key="4">
    <source>
        <dbReference type="Proteomes" id="UP001213000"/>
    </source>
</evidence>
<dbReference type="PANTHER" id="PTHR33096">
    <property type="entry name" value="CXC2 DOMAIN-CONTAINING PROTEIN"/>
    <property type="match status" value="1"/>
</dbReference>
<keyword evidence="4" id="KW-1185">Reference proteome</keyword>
<gene>
    <name evidence="3" type="ORF">NP233_g10624</name>
</gene>
<feature type="domain" description="CxC2-like cysteine cluster KDZ transposase-associated" evidence="2">
    <location>
        <begin position="127"/>
        <end position="233"/>
    </location>
</feature>
<organism evidence="3 4">
    <name type="scientific">Leucocoprinus birnbaumii</name>
    <dbReference type="NCBI Taxonomy" id="56174"/>
    <lineage>
        <taxon>Eukaryota</taxon>
        <taxon>Fungi</taxon>
        <taxon>Dikarya</taxon>
        <taxon>Basidiomycota</taxon>
        <taxon>Agaricomycotina</taxon>
        <taxon>Agaricomycetes</taxon>
        <taxon>Agaricomycetidae</taxon>
        <taxon>Agaricales</taxon>
        <taxon>Agaricineae</taxon>
        <taxon>Agaricaceae</taxon>
        <taxon>Leucocoprinus</taxon>
    </lineage>
</organism>
<proteinExistence type="predicted"/>
<accession>A0AAD5VLM2</accession>
<reference evidence="3" key="1">
    <citation type="submission" date="2022-07" db="EMBL/GenBank/DDBJ databases">
        <title>Genome Sequence of Leucocoprinus birnbaumii.</title>
        <authorList>
            <person name="Buettner E."/>
        </authorList>
    </citation>
    <scope>NUCLEOTIDE SEQUENCE</scope>
    <source>
        <strain evidence="3">VT141</strain>
    </source>
</reference>
<dbReference type="PANTHER" id="PTHR33096:SF1">
    <property type="entry name" value="CXC1-LIKE CYSTEINE CLUSTER ASSOCIATED WITH KDZ TRANSPOSASES DOMAIN-CONTAINING PROTEIN"/>
    <property type="match status" value="1"/>
</dbReference>
<evidence type="ECO:0000313" key="3">
    <source>
        <dbReference type="EMBL" id="KAJ3560759.1"/>
    </source>
</evidence>
<dbReference type="Proteomes" id="UP001213000">
    <property type="component" value="Unassembled WGS sequence"/>
</dbReference>
<dbReference type="Pfam" id="PF18758">
    <property type="entry name" value="KDZ"/>
    <property type="match status" value="1"/>
</dbReference>
<feature type="compositionally biased region" description="Polar residues" evidence="1">
    <location>
        <begin position="43"/>
        <end position="55"/>
    </location>
</feature>
<evidence type="ECO:0000259" key="2">
    <source>
        <dbReference type="Pfam" id="PF18803"/>
    </source>
</evidence>
<feature type="region of interest" description="Disordered" evidence="1">
    <location>
        <begin position="1"/>
        <end position="55"/>
    </location>
</feature>
<evidence type="ECO:0000256" key="1">
    <source>
        <dbReference type="SAM" id="MobiDB-lite"/>
    </source>
</evidence>
<comment type="caution">
    <text evidence="3">The sequence shown here is derived from an EMBL/GenBank/DDBJ whole genome shotgun (WGS) entry which is preliminary data.</text>
</comment>
<dbReference type="EMBL" id="JANIEX010001114">
    <property type="protein sequence ID" value="KAJ3560759.1"/>
    <property type="molecule type" value="Genomic_DNA"/>
</dbReference>
<protein>
    <recommendedName>
        <fullName evidence="2">CxC2-like cysteine cluster KDZ transposase-associated domain-containing protein</fullName>
    </recommendedName>
</protein>
<feature type="compositionally biased region" description="Basic residues" evidence="1">
    <location>
        <begin position="1"/>
        <end position="10"/>
    </location>
</feature>
<dbReference type="InterPro" id="IPR041457">
    <property type="entry name" value="CxC2_KDZ-assoc"/>
</dbReference>
<dbReference type="Pfam" id="PF18803">
    <property type="entry name" value="CxC2"/>
    <property type="match status" value="1"/>
</dbReference>
<sequence>MAKNARKRAGKISVVDEQPQVHNIAVSPQSQKRKRHIDEPQEAGNTSPKRAQSASAKMAVFQPELLQAIQDTIFKLESSAHIVEDATCSGCRGTCTDCSNAHDSPACRRSVFRVQKWLGSHFEKHALYDLGFCINLGHSGQPCHLNKNPPIDFVIVHTNGIHKCRVLYCLCQNQKPNWKALQLVEHRLFPATSDTPQTAFTFAVLDEFHCHSLSSKSSAYDYFNALKRLVDATFPHLVPDRYREFMLVMCFWRHLALLRHGGQEHNIDAILTHRRQGSLVVWCPACPEIGFNVDEKTLELATDSDMHIFTLIVSLDGNFRLQSKKKKGDPNDTALCGGNAYFVEDTAYLEYLKRIGKADEASCTSILKAVCQQDRAKFKDTEVSGVVAAQCRHQIYLPQGMVDLTKGEAYARTDYALVLGLGLEGLRQRWILVTYDVWCQYHINLKSRFANFPGWVEKSKTNAVRGAIPKMHIHGHNRSCQLKHSLVYQKYSGMTYGEGIESAWSEQNHAAASTKEQNRGHRHDTLDDFNGFWNWTKLIQLSSTLLKQYRKYSKQLVICQDDLQKMAALVSPELLSDWEALYTNGRNEDIFETKDTAPTQRKIYEALIEREQSEYGEAGFLRRGLELEEQLLLMKYGDLSESDEDRILEELYHNLCRWRSQQAGLYPQLHPLPPIDEDNIIDTDLRLPSSLSREQRTSLKLTGAADMEKDLRLGLAYDLLHQLKLEINEWNSLAFSLTKQSTKSTKRIEERVRADPRLDRIKVRQHRVMNRYNDNREILLSLDYDLGTTGLKKLTADQLWGKHALQPRELGNSSHRDPWFWGVGKPGEVTPESWNAEGSPANMALKRPLLTFYFAYQDQRVRWSRKKALGERLREEVDILKEEFRRTEVSFSKMAEVWTELACRNAGKPGYAEYAHRHAAMYTRLASDCKEKWRSCEGGLLIKQFCNG</sequence>
<dbReference type="AlphaFoldDB" id="A0AAD5VLM2"/>
<dbReference type="InterPro" id="IPR040521">
    <property type="entry name" value="KDZ"/>
</dbReference>
<name>A0AAD5VLM2_9AGAR</name>